<dbReference type="Gene3D" id="3.40.50.300">
    <property type="entry name" value="P-loop containing nucleotide triphosphate hydrolases"/>
    <property type="match status" value="1"/>
</dbReference>
<evidence type="ECO:0000313" key="2">
    <source>
        <dbReference type="Proteomes" id="UP000673375"/>
    </source>
</evidence>
<name>A0ABS4CPI7_9ENTE</name>
<dbReference type="EC" id="2.7.7.7" evidence="1"/>
<dbReference type="NCBIfam" id="NF005972">
    <property type="entry name" value="PRK08058.1"/>
    <property type="match status" value="1"/>
</dbReference>
<keyword evidence="2" id="KW-1185">Reference proteome</keyword>
<evidence type="ECO:0000313" key="1">
    <source>
        <dbReference type="EMBL" id="MBP1048192.1"/>
    </source>
</evidence>
<keyword evidence="1" id="KW-0548">Nucleotidyltransferase</keyword>
<dbReference type="Pfam" id="PF13177">
    <property type="entry name" value="DNA_pol3_delta2"/>
    <property type="match status" value="1"/>
</dbReference>
<reference evidence="1 2" key="1">
    <citation type="submission" date="2020-12" db="EMBL/GenBank/DDBJ databases">
        <title>Vagococcus allomyrinae sp. nov. and Enterococcus lavae sp. nov., isolated from the larvae of Allomyrina dichotoma.</title>
        <authorList>
            <person name="Lee S.D."/>
        </authorList>
    </citation>
    <scope>NUCLEOTIDE SEQUENCE [LARGE SCALE GENOMIC DNA]</scope>
    <source>
        <strain evidence="1 2">BWM-S5</strain>
    </source>
</reference>
<organism evidence="1 2">
    <name type="scientific">Enterococcus larvae</name>
    <dbReference type="NCBI Taxonomy" id="2794352"/>
    <lineage>
        <taxon>Bacteria</taxon>
        <taxon>Bacillati</taxon>
        <taxon>Bacillota</taxon>
        <taxon>Bacilli</taxon>
        <taxon>Lactobacillales</taxon>
        <taxon>Enterococcaceae</taxon>
        <taxon>Enterococcus</taxon>
    </lineage>
</organism>
<comment type="caution">
    <text evidence="1">The sequence shown here is derived from an EMBL/GenBank/DDBJ whole genome shotgun (WGS) entry which is preliminary data.</text>
</comment>
<dbReference type="RefSeq" id="WP_209559007.1">
    <property type="nucleotide sequence ID" value="NZ_JAEDXU010000013.1"/>
</dbReference>
<gene>
    <name evidence="1" type="primary">holB</name>
    <name evidence="1" type="ORF">I6N96_18010</name>
</gene>
<dbReference type="InterPro" id="IPR004622">
    <property type="entry name" value="DNA_pol_HolB"/>
</dbReference>
<sequence>MEEYQQLEQQQPLLYKQLQKSFEHGRIAHAYLFEGDTGTGKRAFALWLTKRIFCLNIIEGNPCNQCVNCTRINENEHPDVLFVRPDGQTIKVDQIRQLKAEYSKSGMETQQKVFIIEQAEKMSIGAANSLLKFLEEPEGKVVAILETASIGKILPTIQSRCQVLHFQPLDREKMVSLLKDEGIGEKTAVLLAALTNSLTKAVEISRDEWFNEAREIIKQWFDYLEKDDLQAFIYVQKRMLKAFKEKDQQKLAFDLLLAYYRQLLVHQVSEGRSKTELRKTAQRVEVILTAYQKWEANVSWQSVCEQLVIRMVHPKLAIGG</sequence>
<proteinExistence type="predicted"/>
<dbReference type="PANTHER" id="PTHR11669">
    <property type="entry name" value="REPLICATION FACTOR C / DNA POLYMERASE III GAMMA-TAU SUBUNIT"/>
    <property type="match status" value="1"/>
</dbReference>
<dbReference type="SUPFAM" id="SSF52540">
    <property type="entry name" value="P-loop containing nucleoside triphosphate hydrolases"/>
    <property type="match status" value="1"/>
</dbReference>
<dbReference type="GO" id="GO:0003887">
    <property type="term" value="F:DNA-directed DNA polymerase activity"/>
    <property type="evidence" value="ECO:0007669"/>
    <property type="project" value="UniProtKB-EC"/>
</dbReference>
<dbReference type="InterPro" id="IPR027417">
    <property type="entry name" value="P-loop_NTPase"/>
</dbReference>
<accession>A0ABS4CPI7</accession>
<dbReference type="Proteomes" id="UP000673375">
    <property type="component" value="Unassembled WGS sequence"/>
</dbReference>
<protein>
    <submittedName>
        <fullName evidence="1">DNA polymerase III subunit delta</fullName>
        <ecNumber evidence="1">2.7.7.7</ecNumber>
    </submittedName>
</protein>
<dbReference type="NCBIfam" id="TIGR00678">
    <property type="entry name" value="holB"/>
    <property type="match status" value="1"/>
</dbReference>
<dbReference type="EMBL" id="JAEDXU010000013">
    <property type="protein sequence ID" value="MBP1048192.1"/>
    <property type="molecule type" value="Genomic_DNA"/>
</dbReference>
<keyword evidence="1" id="KW-0808">Transferase</keyword>
<dbReference type="PANTHER" id="PTHR11669:SF8">
    <property type="entry name" value="DNA POLYMERASE III SUBUNIT DELTA"/>
    <property type="match status" value="1"/>
</dbReference>
<dbReference type="InterPro" id="IPR050238">
    <property type="entry name" value="DNA_Rep/Repair_Clamp_Loader"/>
</dbReference>